<dbReference type="HOGENOM" id="CLU_644608_0_0_1"/>
<reference evidence="2" key="2">
    <citation type="submission" date="2013-12" db="EMBL/GenBank/DDBJ databases">
        <authorList>
            <person name="Yu Y."/>
            <person name="Lee S."/>
            <person name="de Baynast K."/>
            <person name="Wissotski M."/>
            <person name="Liu L."/>
            <person name="Talag J."/>
            <person name="Goicoechea J."/>
            <person name="Angelova A."/>
            <person name="Jetty R."/>
            <person name="Kudrna D."/>
            <person name="Golser W."/>
            <person name="Rivera L."/>
            <person name="Zhang J."/>
            <person name="Wing R."/>
        </authorList>
    </citation>
    <scope>NUCLEOTIDE SEQUENCE</scope>
</reference>
<proteinExistence type="predicted"/>
<dbReference type="Gramene" id="LPERR10G00970.1">
    <property type="protein sequence ID" value="LPERR10G00970.1"/>
    <property type="gene ID" value="LPERR10G00970"/>
</dbReference>
<dbReference type="EnsemblPlants" id="LPERR10G00970.1">
    <property type="protein sequence ID" value="LPERR10G00970.1"/>
    <property type="gene ID" value="LPERR10G00970"/>
</dbReference>
<evidence type="ECO:0000313" key="2">
    <source>
        <dbReference type="Proteomes" id="UP000032180"/>
    </source>
</evidence>
<dbReference type="PANTHER" id="PTHR34223:SF26">
    <property type="entry name" value="OS02G0188900 PROTEIN"/>
    <property type="match status" value="1"/>
</dbReference>
<evidence type="ECO:0008006" key="3">
    <source>
        <dbReference type="Google" id="ProtNLM"/>
    </source>
</evidence>
<evidence type="ECO:0000313" key="1">
    <source>
        <dbReference type="EnsemblPlants" id="LPERR10G00970.1"/>
    </source>
</evidence>
<sequence length="426" mass="48283">MGRGTIGIRAARRFVWAFNAAPLTVLVRNHGARFPRESRGCNSGIEVEVHQVRNEHKKFGVDPTTIEPLIANLMKISIASCQGFSIKWEKKIPIRCQGFSSKRGKNSPFPGALETRVERRPSLEFPSPQAHHLFDETPLRTWPPWRGVPGINVDCKEFDFLGFRASEVAFKRFVNRLLELRDPIAMMDTFWLRYHILDIDTTYSADANRWISHALQKQARVLEVIMYPWHQLGLDHSRFASCYLRRTGFSTVILDQGFFKQLEAGCPALEDLFLHQCTIEDDEISSQTLKVLTIDRTNFSIAVNATEVQKKFISVPSVTSLTMSTPKGLLPMLKDMTLLVTASVTFSEFGVRFDANDFYQYLWSLSGVTNLEVNYEGPKVLLLHSTITAITYIHSSLFWYHGAAPNGLTARHLLWLSTAGSRGSRA</sequence>
<accession>A0A0D9XHI2</accession>
<dbReference type="InterPro" id="IPR053197">
    <property type="entry name" value="F-box_SCFL_complex_component"/>
</dbReference>
<keyword evidence="2" id="KW-1185">Reference proteome</keyword>
<dbReference type="Proteomes" id="UP000032180">
    <property type="component" value="Chromosome 10"/>
</dbReference>
<dbReference type="PANTHER" id="PTHR34223">
    <property type="entry name" value="OS11G0201299 PROTEIN"/>
    <property type="match status" value="1"/>
</dbReference>
<protein>
    <recommendedName>
        <fullName evidence="3">FBD domain-containing protein</fullName>
    </recommendedName>
</protein>
<name>A0A0D9XHI2_9ORYZ</name>
<dbReference type="eggNOG" id="ENOG502RYTW">
    <property type="taxonomic scope" value="Eukaryota"/>
</dbReference>
<dbReference type="STRING" id="77586.A0A0D9XHI2"/>
<reference evidence="1 2" key="1">
    <citation type="submission" date="2012-08" db="EMBL/GenBank/DDBJ databases">
        <title>Oryza genome evolution.</title>
        <authorList>
            <person name="Wing R.A."/>
        </authorList>
    </citation>
    <scope>NUCLEOTIDE SEQUENCE</scope>
</reference>
<dbReference type="AlphaFoldDB" id="A0A0D9XHI2"/>
<organism evidence="1 2">
    <name type="scientific">Leersia perrieri</name>
    <dbReference type="NCBI Taxonomy" id="77586"/>
    <lineage>
        <taxon>Eukaryota</taxon>
        <taxon>Viridiplantae</taxon>
        <taxon>Streptophyta</taxon>
        <taxon>Embryophyta</taxon>
        <taxon>Tracheophyta</taxon>
        <taxon>Spermatophyta</taxon>
        <taxon>Magnoliopsida</taxon>
        <taxon>Liliopsida</taxon>
        <taxon>Poales</taxon>
        <taxon>Poaceae</taxon>
        <taxon>BOP clade</taxon>
        <taxon>Oryzoideae</taxon>
        <taxon>Oryzeae</taxon>
        <taxon>Oryzinae</taxon>
        <taxon>Leersia</taxon>
    </lineage>
</organism>
<reference evidence="1" key="3">
    <citation type="submission" date="2015-04" db="UniProtKB">
        <authorList>
            <consortium name="EnsemblPlants"/>
        </authorList>
    </citation>
    <scope>IDENTIFICATION</scope>
</reference>